<feature type="domain" description="RNA polymerase sigma factor 70 region 4 type 2" evidence="7">
    <location>
        <begin position="109"/>
        <end position="160"/>
    </location>
</feature>
<evidence type="ECO:0000259" key="7">
    <source>
        <dbReference type="Pfam" id="PF08281"/>
    </source>
</evidence>
<evidence type="ECO:0000256" key="2">
    <source>
        <dbReference type="ARBA" id="ARBA00011344"/>
    </source>
</evidence>
<evidence type="ECO:0000256" key="1">
    <source>
        <dbReference type="ARBA" id="ARBA00010641"/>
    </source>
</evidence>
<keyword evidence="10" id="KW-1185">Reference proteome</keyword>
<dbReference type="Proteomes" id="UP001442841">
    <property type="component" value="Chromosome"/>
</dbReference>
<evidence type="ECO:0000259" key="6">
    <source>
        <dbReference type="Pfam" id="PF04542"/>
    </source>
</evidence>
<dbReference type="Gene3D" id="3.10.450.50">
    <property type="match status" value="1"/>
</dbReference>
<dbReference type="RefSeq" id="WP_425307380.1">
    <property type="nucleotide sequence ID" value="NZ_CP154795.1"/>
</dbReference>
<dbReference type="InterPro" id="IPR032710">
    <property type="entry name" value="NTF2-like_dom_sf"/>
</dbReference>
<dbReference type="EMBL" id="CP154795">
    <property type="protein sequence ID" value="XAN05945.1"/>
    <property type="molecule type" value="Genomic_DNA"/>
</dbReference>
<dbReference type="InterPro" id="IPR013324">
    <property type="entry name" value="RNA_pol_sigma_r3/r4-like"/>
</dbReference>
<sequence>MPDHETRMTEVFESLRGRLFAVAYGIVGGVADAEDVVQDTWIAWSGVDGGTVRDPEAYLIRMVTNRSLNALRTRQRRREAYVGPWLPEPVDTGTRPEDASVIADEVTFALMVLLEQLSPLERAAFVLREVFEVPTDEVADSLERSPAAVRQLVSRARGHLRGAARYDRDPEAQRRLGGRFVEAIRAGDIGGVLDVLAPDVVLITDGGGPVQAALRPITGPENVLRFFQGLALRYPDWSAREAVLNGLPALLVTAGDTVSAVHFGVIEGVVTDIWVVRNPEKLTGLQ</sequence>
<dbReference type="Gene3D" id="1.10.1740.10">
    <property type="match status" value="1"/>
</dbReference>
<accession>A0ABZ3FLE6</accession>
<dbReference type="InterPro" id="IPR037401">
    <property type="entry name" value="SnoaL-like"/>
</dbReference>
<dbReference type="Pfam" id="PF12680">
    <property type="entry name" value="SnoaL_2"/>
    <property type="match status" value="1"/>
</dbReference>
<dbReference type="SUPFAM" id="SSF88659">
    <property type="entry name" value="Sigma3 and sigma4 domains of RNA polymerase sigma factors"/>
    <property type="match status" value="1"/>
</dbReference>
<organism evidence="9 10">
    <name type="scientific">Ammonicoccus fulvus</name>
    <dbReference type="NCBI Taxonomy" id="3138240"/>
    <lineage>
        <taxon>Bacteria</taxon>
        <taxon>Bacillati</taxon>
        <taxon>Actinomycetota</taxon>
        <taxon>Actinomycetes</taxon>
        <taxon>Propionibacteriales</taxon>
        <taxon>Propionibacteriaceae</taxon>
        <taxon>Ammonicoccus</taxon>
    </lineage>
</organism>
<dbReference type="InterPro" id="IPR013249">
    <property type="entry name" value="RNA_pol_sigma70_r4_t2"/>
</dbReference>
<feature type="domain" description="SnoaL-like" evidence="8">
    <location>
        <begin position="179"/>
        <end position="240"/>
    </location>
</feature>
<dbReference type="InterPro" id="IPR007627">
    <property type="entry name" value="RNA_pol_sigma70_r2"/>
</dbReference>
<dbReference type="SUPFAM" id="SSF88946">
    <property type="entry name" value="Sigma2 domain of RNA polymerase sigma factors"/>
    <property type="match status" value="1"/>
</dbReference>
<dbReference type="SUPFAM" id="SSF54427">
    <property type="entry name" value="NTF2-like"/>
    <property type="match status" value="1"/>
</dbReference>
<keyword evidence="5" id="KW-0804">Transcription</keyword>
<dbReference type="Pfam" id="PF08281">
    <property type="entry name" value="Sigma70_r4_2"/>
    <property type="match status" value="1"/>
</dbReference>
<dbReference type="PANTHER" id="PTHR30173">
    <property type="entry name" value="SIGMA 19 FACTOR"/>
    <property type="match status" value="1"/>
</dbReference>
<dbReference type="Gene3D" id="1.10.10.10">
    <property type="entry name" value="Winged helix-like DNA-binding domain superfamily/Winged helix DNA-binding domain"/>
    <property type="match status" value="1"/>
</dbReference>
<keyword evidence="4" id="KW-0731">Sigma factor</keyword>
<keyword evidence="3" id="KW-0805">Transcription regulation</keyword>
<evidence type="ECO:0000313" key="9">
    <source>
        <dbReference type="EMBL" id="XAN05945.1"/>
    </source>
</evidence>
<dbReference type="InterPro" id="IPR014284">
    <property type="entry name" value="RNA_pol_sigma-70_dom"/>
</dbReference>
<dbReference type="Pfam" id="PF04542">
    <property type="entry name" value="Sigma70_r2"/>
    <property type="match status" value="1"/>
</dbReference>
<evidence type="ECO:0000256" key="4">
    <source>
        <dbReference type="ARBA" id="ARBA00023082"/>
    </source>
</evidence>
<dbReference type="InterPro" id="IPR036388">
    <property type="entry name" value="WH-like_DNA-bd_sf"/>
</dbReference>
<proteinExistence type="inferred from homology"/>
<dbReference type="InterPro" id="IPR052704">
    <property type="entry name" value="ECF_Sigma-70_Domain"/>
</dbReference>
<dbReference type="NCBIfam" id="TIGR02937">
    <property type="entry name" value="sigma70-ECF"/>
    <property type="match status" value="1"/>
</dbReference>
<dbReference type="NCBIfam" id="NF007214">
    <property type="entry name" value="PRK09636.1"/>
    <property type="match status" value="1"/>
</dbReference>
<evidence type="ECO:0000259" key="8">
    <source>
        <dbReference type="Pfam" id="PF12680"/>
    </source>
</evidence>
<evidence type="ECO:0000256" key="5">
    <source>
        <dbReference type="ARBA" id="ARBA00023163"/>
    </source>
</evidence>
<comment type="similarity">
    <text evidence="1">Belongs to the sigma-70 factor family. ECF subfamily.</text>
</comment>
<protein>
    <submittedName>
        <fullName evidence="9">RNA polymerase sigma factor SigJ</fullName>
    </submittedName>
</protein>
<comment type="subunit">
    <text evidence="2">Interacts transiently with the RNA polymerase catalytic core formed by RpoA, RpoB, RpoC and RpoZ (2 alpha, 1 beta, 1 beta' and 1 omega subunit) to form the RNA polymerase holoenzyme that can initiate transcription.</text>
</comment>
<gene>
    <name evidence="9" type="primary">sigJ</name>
    <name evidence="9" type="ORF">AADG42_01005</name>
</gene>
<reference evidence="9 10" key="1">
    <citation type="submission" date="2024-04" db="EMBL/GenBank/DDBJ databases">
        <title>Isolation of an actinomycete strain from pig manure.</title>
        <authorList>
            <person name="Gong T."/>
            <person name="Yu Z."/>
            <person name="An M."/>
            <person name="Wei C."/>
            <person name="Yang W."/>
            <person name="Liu L."/>
        </authorList>
    </citation>
    <scope>NUCLEOTIDE SEQUENCE [LARGE SCALE GENOMIC DNA]</scope>
    <source>
        <strain evidence="9 10">ZF39</strain>
    </source>
</reference>
<evidence type="ECO:0000313" key="10">
    <source>
        <dbReference type="Proteomes" id="UP001442841"/>
    </source>
</evidence>
<feature type="domain" description="RNA polymerase sigma-70 region 2" evidence="6">
    <location>
        <begin position="12"/>
        <end position="77"/>
    </location>
</feature>
<evidence type="ECO:0000256" key="3">
    <source>
        <dbReference type="ARBA" id="ARBA00023015"/>
    </source>
</evidence>
<name>A0ABZ3FLE6_9ACTN</name>
<dbReference type="InterPro" id="IPR013325">
    <property type="entry name" value="RNA_pol_sigma_r2"/>
</dbReference>
<dbReference type="PANTHER" id="PTHR30173:SF36">
    <property type="entry name" value="ECF RNA POLYMERASE SIGMA FACTOR SIGJ"/>
    <property type="match status" value="1"/>
</dbReference>